<feature type="compositionally biased region" description="Pro residues" evidence="1">
    <location>
        <begin position="167"/>
        <end position="186"/>
    </location>
</feature>
<keyword evidence="2" id="KW-0472">Membrane</keyword>
<evidence type="ECO:0000313" key="3">
    <source>
        <dbReference type="EMBL" id="OXA55497.1"/>
    </source>
</evidence>
<proteinExistence type="predicted"/>
<feature type="transmembrane region" description="Helical" evidence="2">
    <location>
        <begin position="119"/>
        <end position="149"/>
    </location>
</feature>
<dbReference type="AlphaFoldDB" id="A0A226EEK8"/>
<evidence type="ECO:0000256" key="1">
    <source>
        <dbReference type="SAM" id="MobiDB-lite"/>
    </source>
</evidence>
<reference evidence="3 4" key="1">
    <citation type="submission" date="2015-12" db="EMBL/GenBank/DDBJ databases">
        <title>The genome of Folsomia candida.</title>
        <authorList>
            <person name="Faddeeva A."/>
            <person name="Derks M.F."/>
            <person name="Anvar Y."/>
            <person name="Smit S."/>
            <person name="Van Straalen N."/>
            <person name="Roelofs D."/>
        </authorList>
    </citation>
    <scope>NUCLEOTIDE SEQUENCE [LARGE SCALE GENOMIC DNA]</scope>
    <source>
        <strain evidence="3 4">VU population</strain>
        <tissue evidence="3">Whole body</tissue>
    </source>
</reference>
<evidence type="ECO:0000313" key="4">
    <source>
        <dbReference type="Proteomes" id="UP000198287"/>
    </source>
</evidence>
<protein>
    <submittedName>
        <fullName evidence="3">Uncharacterized protein</fullName>
    </submittedName>
</protein>
<keyword evidence="4" id="KW-1185">Reference proteome</keyword>
<evidence type="ECO:0000256" key="2">
    <source>
        <dbReference type="SAM" id="Phobius"/>
    </source>
</evidence>
<dbReference type="Proteomes" id="UP000198287">
    <property type="component" value="Unassembled WGS sequence"/>
</dbReference>
<accession>A0A226EEK8</accession>
<feature type="region of interest" description="Disordered" evidence="1">
    <location>
        <begin position="160"/>
        <end position="194"/>
    </location>
</feature>
<keyword evidence="2" id="KW-0812">Transmembrane</keyword>
<gene>
    <name evidence="3" type="ORF">Fcan01_09162</name>
</gene>
<sequence>MLTARETFEYELAVVVGGTKMIMLLQAITGPLFTWMLWILAFTVVTMGYVDHVCVGWDKVMPGVQLRRVFWNVLLSTGAAGLLYLSVKLLTPDVDVHNLGSVLYAVKYSLRLYNYWGPLIYFEFFCLSYISILSFFRFVMNAVLVFYGISRHIEWNPPMAPSRSPSTMPPPPPPPPSSPPPPPPPSGEAGTSKP</sequence>
<comment type="caution">
    <text evidence="3">The sequence shown here is derived from an EMBL/GenBank/DDBJ whole genome shotgun (WGS) entry which is preliminary data.</text>
</comment>
<feature type="transmembrane region" description="Helical" evidence="2">
    <location>
        <begin position="12"/>
        <end position="29"/>
    </location>
</feature>
<feature type="transmembrane region" description="Helical" evidence="2">
    <location>
        <begin position="69"/>
        <end position="87"/>
    </location>
</feature>
<organism evidence="3 4">
    <name type="scientific">Folsomia candida</name>
    <name type="common">Springtail</name>
    <dbReference type="NCBI Taxonomy" id="158441"/>
    <lineage>
        <taxon>Eukaryota</taxon>
        <taxon>Metazoa</taxon>
        <taxon>Ecdysozoa</taxon>
        <taxon>Arthropoda</taxon>
        <taxon>Hexapoda</taxon>
        <taxon>Collembola</taxon>
        <taxon>Entomobryomorpha</taxon>
        <taxon>Isotomoidea</taxon>
        <taxon>Isotomidae</taxon>
        <taxon>Proisotominae</taxon>
        <taxon>Folsomia</taxon>
    </lineage>
</organism>
<dbReference type="EMBL" id="LNIX01000004">
    <property type="protein sequence ID" value="OXA55497.1"/>
    <property type="molecule type" value="Genomic_DNA"/>
</dbReference>
<name>A0A226EEK8_FOLCA</name>
<keyword evidence="2" id="KW-1133">Transmembrane helix</keyword>
<feature type="transmembrane region" description="Helical" evidence="2">
    <location>
        <begin position="35"/>
        <end position="57"/>
    </location>
</feature>